<reference evidence="5" key="4">
    <citation type="submission" date="2016-08" db="EMBL/GenBank/DDBJ databases">
        <title>Sequencing, Assembly and Comparative Genomics of S. aureofaciens ATCC 10762.</title>
        <authorList>
            <person name="Gradnigo J.S."/>
            <person name="Johnson N."/>
            <person name="Somerville G.A."/>
        </authorList>
    </citation>
    <scope>NUCLEOTIDE SEQUENCE [LARGE SCALE GENOMIC DNA]</scope>
    <source>
        <strain evidence="5">ATCC 10762</strain>
    </source>
</reference>
<dbReference type="GeneID" id="97490124"/>
<dbReference type="RefSeq" id="WP_030558160.1">
    <property type="nucleotide sequence ID" value="NZ_BMUB01000042.1"/>
</dbReference>
<dbReference type="CDD" id="cd04301">
    <property type="entry name" value="NAT_SF"/>
    <property type="match status" value="1"/>
</dbReference>
<dbReference type="AlphaFoldDB" id="A0A1E7N1M5"/>
<gene>
    <name evidence="4" type="ORF">GCM10010502_72700</name>
    <name evidence="5" type="ORF">HS99_0008840</name>
</gene>
<proteinExistence type="predicted"/>
<dbReference type="Pfam" id="PF00583">
    <property type="entry name" value="Acetyltransf_1"/>
    <property type="match status" value="1"/>
</dbReference>
<dbReference type="InterPro" id="IPR000182">
    <property type="entry name" value="GNAT_dom"/>
</dbReference>
<reference evidence="5 6" key="2">
    <citation type="submission" date="2014-07" db="EMBL/GenBank/DDBJ databases">
        <authorList>
            <person name="Zhang J.E."/>
            <person name="Yang H."/>
            <person name="Guo J."/>
            <person name="Deng Z."/>
            <person name="Luo H."/>
            <person name="Luo M."/>
            <person name="Zhao B."/>
        </authorList>
    </citation>
    <scope>NUCLEOTIDE SEQUENCE [LARGE SCALE GENOMIC DNA]</scope>
    <source>
        <strain evidence="5">ATCC 10762</strain>
        <strain evidence="6">ATCC 10762 / DSM 40127 / CCM 3239 / JCM 4008 / LMG 5968 / NBRC 12843 / NCIMB 8234 / A-377</strain>
    </source>
</reference>
<protein>
    <submittedName>
        <fullName evidence="4 5">N-acetyltransferase</fullName>
    </submittedName>
</protein>
<organism evidence="5 6">
    <name type="scientific">Kitasatospora aureofaciens</name>
    <name type="common">Streptomyces aureofaciens</name>
    <dbReference type="NCBI Taxonomy" id="1894"/>
    <lineage>
        <taxon>Bacteria</taxon>
        <taxon>Bacillati</taxon>
        <taxon>Actinomycetota</taxon>
        <taxon>Actinomycetes</taxon>
        <taxon>Kitasatosporales</taxon>
        <taxon>Streptomycetaceae</taxon>
        <taxon>Kitasatospora</taxon>
    </lineage>
</organism>
<dbReference type="Proteomes" id="UP000037395">
    <property type="component" value="Unassembled WGS sequence"/>
</dbReference>
<reference evidence="4" key="1">
    <citation type="journal article" date="2014" name="Int. J. Syst. Evol. Microbiol.">
        <title>Complete genome sequence of Corynebacterium casei LMG S-19264T (=DSM 44701T), isolated from a smear-ripened cheese.</title>
        <authorList>
            <consortium name="US DOE Joint Genome Institute (JGI-PGF)"/>
            <person name="Walter F."/>
            <person name="Albersmeier A."/>
            <person name="Kalinowski J."/>
            <person name="Ruckert C."/>
        </authorList>
    </citation>
    <scope>NUCLEOTIDE SEQUENCE</scope>
    <source>
        <strain evidence="4">JCM 4434</strain>
    </source>
</reference>
<evidence type="ECO:0000313" key="6">
    <source>
        <dbReference type="Proteomes" id="UP000037395"/>
    </source>
</evidence>
<evidence type="ECO:0000259" key="3">
    <source>
        <dbReference type="PROSITE" id="PS51186"/>
    </source>
</evidence>
<dbReference type="InterPro" id="IPR016181">
    <property type="entry name" value="Acyl_CoA_acyltransferase"/>
</dbReference>
<dbReference type="InterPro" id="IPR050832">
    <property type="entry name" value="Bact_Acetyltransf"/>
</dbReference>
<dbReference type="EMBL" id="JPRF03000043">
    <property type="protein sequence ID" value="OEV34598.1"/>
    <property type="molecule type" value="Genomic_DNA"/>
</dbReference>
<dbReference type="PROSITE" id="PS51186">
    <property type="entry name" value="GNAT"/>
    <property type="match status" value="1"/>
</dbReference>
<dbReference type="PANTHER" id="PTHR43877:SF2">
    <property type="entry name" value="AMINOALKYLPHOSPHONATE N-ACETYLTRANSFERASE-RELATED"/>
    <property type="match status" value="1"/>
</dbReference>
<keyword evidence="6" id="KW-1185">Reference proteome</keyword>
<dbReference type="GO" id="GO:0016747">
    <property type="term" value="F:acyltransferase activity, transferring groups other than amino-acyl groups"/>
    <property type="evidence" value="ECO:0007669"/>
    <property type="project" value="InterPro"/>
</dbReference>
<keyword evidence="2" id="KW-0012">Acyltransferase</keyword>
<evidence type="ECO:0000313" key="4">
    <source>
        <dbReference type="EMBL" id="GGV07019.1"/>
    </source>
</evidence>
<dbReference type="Proteomes" id="UP000610124">
    <property type="component" value="Unassembled WGS sequence"/>
</dbReference>
<dbReference type="PANTHER" id="PTHR43877">
    <property type="entry name" value="AMINOALKYLPHOSPHONATE N-ACETYLTRANSFERASE-RELATED-RELATED"/>
    <property type="match status" value="1"/>
</dbReference>
<accession>A0A8H9I2B5</accession>
<name>A0A1E7N1M5_KITAU</name>
<dbReference type="OrthoDB" id="3345368at2"/>
<accession>A0A1E7N1M5</accession>
<dbReference type="Gene3D" id="3.40.630.30">
    <property type="match status" value="1"/>
</dbReference>
<evidence type="ECO:0000256" key="1">
    <source>
        <dbReference type="ARBA" id="ARBA00022679"/>
    </source>
</evidence>
<feature type="domain" description="N-acetyltransferase" evidence="3">
    <location>
        <begin position="7"/>
        <end position="168"/>
    </location>
</feature>
<comment type="caution">
    <text evidence="5">The sequence shown here is derived from an EMBL/GenBank/DDBJ whole genome shotgun (WGS) entry which is preliminary data.</text>
</comment>
<sequence>MSEQHELELRRLSSDDWPLWRELRLAALAEAPYAFGSTLADWQGPGDHEERWRSRLEIPGALDLVAVLDGTPVAMATGVPADEDPSAAELISMWVAPAARGRGVGDRLIAEIARWAADEGYRTLKLAVMPHNDAAIALYRRNGFADTDELGDLLDDGTIRELVLAQAL</sequence>
<reference evidence="6" key="3">
    <citation type="submission" date="2016-08" db="EMBL/GenBank/DDBJ databases">
        <title>Sequencing, assembly and comparative genomics of S. aureofaciens ATCC 10762.</title>
        <authorList>
            <person name="Gradnigo J.S."/>
            <person name="Johnson N."/>
            <person name="Somerville G.A."/>
        </authorList>
    </citation>
    <scope>NUCLEOTIDE SEQUENCE [LARGE SCALE GENOMIC DNA]</scope>
    <source>
        <strain evidence="6">ATCC 10762 / DSM 40127 / CCM 3239 / JCM 4008 / LMG 5968 / NBRC 12843 / NCIMB 8234 / A-377</strain>
    </source>
</reference>
<keyword evidence="1 5" id="KW-0808">Transferase</keyword>
<reference evidence="4" key="5">
    <citation type="submission" date="2020-09" db="EMBL/GenBank/DDBJ databases">
        <authorList>
            <person name="Sun Q."/>
            <person name="Ohkuma M."/>
        </authorList>
    </citation>
    <scope>NUCLEOTIDE SEQUENCE</scope>
    <source>
        <strain evidence="4">JCM 4434</strain>
    </source>
</reference>
<evidence type="ECO:0000256" key="2">
    <source>
        <dbReference type="ARBA" id="ARBA00023315"/>
    </source>
</evidence>
<dbReference type="SUPFAM" id="SSF55729">
    <property type="entry name" value="Acyl-CoA N-acyltransferases (Nat)"/>
    <property type="match status" value="1"/>
</dbReference>
<dbReference type="EMBL" id="BMUB01000042">
    <property type="protein sequence ID" value="GGV07019.1"/>
    <property type="molecule type" value="Genomic_DNA"/>
</dbReference>
<dbReference type="KEGG" id="kau:B6264_26955"/>
<evidence type="ECO:0000313" key="5">
    <source>
        <dbReference type="EMBL" id="OEV34598.1"/>
    </source>
</evidence>